<organism evidence="4 5">
    <name type="scientific">Alteromonas aquimaris</name>
    <dbReference type="NCBI Taxonomy" id="2998417"/>
    <lineage>
        <taxon>Bacteria</taxon>
        <taxon>Pseudomonadati</taxon>
        <taxon>Pseudomonadota</taxon>
        <taxon>Gammaproteobacteria</taxon>
        <taxon>Alteromonadales</taxon>
        <taxon>Alteromonadaceae</taxon>
        <taxon>Alteromonas/Salinimonas group</taxon>
        <taxon>Alteromonas</taxon>
    </lineage>
</organism>
<sequence length="397" mass="44509">MADNKDNNKEASALPAIEGEVTDTRETHSSVTPNKKVDSASTPKPRSRALLWVMIFICLLGIVGMGAAGYWFIYNKQNNNEELVNTQAKLLQEQDSQRARLEQLNQANAALQQQLRELEQGRQQLGKAVNDLSDTTRTMQQQTESALRQLRDLEGKRPSDWLIAEADYLVRMAGRKVWLERDIRTAVMLLVNADKRLQSLSDPSVLPVRALIAEDIQTLQQVNPVSSTSVALAISGLLPQIDKLPLDTFDRPIDPTQEQVSDSVDDWKANIRRVWRSLVDDFVSVKRTDKPVEPMMSEQQQWLNREQLKLALMQAQSAAMGSEQTLYEQSLSNAMTLLKQKFDTQDSKVVGMVSGIENLQDTNVSKELPSKLAAQAPLESLLEQRVKNAFSQGDNAI</sequence>
<protein>
    <submittedName>
        <fullName evidence="4">Uroporphyrinogen-III C-methyltransferase</fullName>
        <ecNumber evidence="4">2.1.1.107</ecNumber>
    </submittedName>
</protein>
<dbReference type="PANTHER" id="PTHR38043:SF1">
    <property type="entry name" value="PROTEIN HEMX"/>
    <property type="match status" value="1"/>
</dbReference>
<accession>A0ABT3PAV7</accession>
<evidence type="ECO:0000256" key="3">
    <source>
        <dbReference type="SAM" id="Phobius"/>
    </source>
</evidence>
<keyword evidence="4" id="KW-0489">Methyltransferase</keyword>
<dbReference type="GO" id="GO:0004851">
    <property type="term" value="F:uroporphyrin-III C-methyltransferase activity"/>
    <property type="evidence" value="ECO:0007669"/>
    <property type="project" value="UniProtKB-EC"/>
</dbReference>
<reference evidence="4" key="1">
    <citation type="submission" date="2022-11" db="EMBL/GenBank/DDBJ databases">
        <title>Alteromonas sp. nov., isolated from sea water of the Qingdao.</title>
        <authorList>
            <person name="Wang Q."/>
        </authorList>
    </citation>
    <scope>NUCLEOTIDE SEQUENCE</scope>
    <source>
        <strain evidence="4">ASW11-7</strain>
    </source>
</reference>
<dbReference type="InterPro" id="IPR007470">
    <property type="entry name" value="HemX"/>
</dbReference>
<dbReference type="EMBL" id="JAPFRD010000013">
    <property type="protein sequence ID" value="MCW8109913.1"/>
    <property type="molecule type" value="Genomic_DNA"/>
</dbReference>
<keyword evidence="3" id="KW-0472">Membrane</keyword>
<keyword evidence="5" id="KW-1185">Reference proteome</keyword>
<name>A0ABT3PAV7_9ALTE</name>
<feature type="coiled-coil region" evidence="1">
    <location>
        <begin position="87"/>
        <end position="135"/>
    </location>
</feature>
<feature type="compositionally biased region" description="Polar residues" evidence="2">
    <location>
        <begin position="29"/>
        <end position="43"/>
    </location>
</feature>
<dbReference type="GO" id="GO:0032259">
    <property type="term" value="P:methylation"/>
    <property type="evidence" value="ECO:0007669"/>
    <property type="project" value="UniProtKB-KW"/>
</dbReference>
<feature type="region of interest" description="Disordered" evidence="2">
    <location>
        <begin position="1"/>
        <end position="43"/>
    </location>
</feature>
<evidence type="ECO:0000256" key="2">
    <source>
        <dbReference type="SAM" id="MobiDB-lite"/>
    </source>
</evidence>
<comment type="caution">
    <text evidence="4">The sequence shown here is derived from an EMBL/GenBank/DDBJ whole genome shotgun (WGS) entry which is preliminary data.</text>
</comment>
<dbReference type="Proteomes" id="UP001142810">
    <property type="component" value="Unassembled WGS sequence"/>
</dbReference>
<evidence type="ECO:0000256" key="1">
    <source>
        <dbReference type="SAM" id="Coils"/>
    </source>
</evidence>
<proteinExistence type="predicted"/>
<gene>
    <name evidence="4" type="ORF">OPS25_15505</name>
</gene>
<evidence type="ECO:0000313" key="4">
    <source>
        <dbReference type="EMBL" id="MCW8109913.1"/>
    </source>
</evidence>
<keyword evidence="1" id="KW-0175">Coiled coil</keyword>
<evidence type="ECO:0000313" key="5">
    <source>
        <dbReference type="Proteomes" id="UP001142810"/>
    </source>
</evidence>
<dbReference type="RefSeq" id="WP_265618794.1">
    <property type="nucleotide sequence ID" value="NZ_JAPFRD010000013.1"/>
</dbReference>
<dbReference type="Pfam" id="PF04375">
    <property type="entry name" value="HemX"/>
    <property type="match status" value="1"/>
</dbReference>
<keyword evidence="3" id="KW-0812">Transmembrane</keyword>
<keyword evidence="3" id="KW-1133">Transmembrane helix</keyword>
<dbReference type="PANTHER" id="PTHR38043">
    <property type="entry name" value="PROTEIN HEMX"/>
    <property type="match status" value="1"/>
</dbReference>
<dbReference type="EC" id="2.1.1.107" evidence="4"/>
<keyword evidence="4" id="KW-0808">Transferase</keyword>
<feature type="transmembrane region" description="Helical" evidence="3">
    <location>
        <begin position="49"/>
        <end position="73"/>
    </location>
</feature>